<sequence>MAWADRKAARDLYDLWGLALLGAIDDAAAEAFRRHGTGAQPGDWIFSEAPSEDTWTTALAHQGRIRVGPRDALRVVKDHWNAASRNERLC</sequence>
<accession>A0A6J6UNQ9</accession>
<gene>
    <name evidence="1" type="ORF">UFOPK2810_01367</name>
</gene>
<name>A0A6J6UNQ9_9ZZZZ</name>
<protein>
    <submittedName>
        <fullName evidence="1">Unannotated protein</fullName>
    </submittedName>
</protein>
<organism evidence="1">
    <name type="scientific">freshwater metagenome</name>
    <dbReference type="NCBI Taxonomy" id="449393"/>
    <lineage>
        <taxon>unclassified sequences</taxon>
        <taxon>metagenomes</taxon>
        <taxon>ecological metagenomes</taxon>
    </lineage>
</organism>
<proteinExistence type="predicted"/>
<dbReference type="AlphaFoldDB" id="A0A6J6UNQ9"/>
<evidence type="ECO:0000313" key="1">
    <source>
        <dbReference type="EMBL" id="CAB4761420.1"/>
    </source>
</evidence>
<reference evidence="1" key="1">
    <citation type="submission" date="2020-05" db="EMBL/GenBank/DDBJ databases">
        <authorList>
            <person name="Chiriac C."/>
            <person name="Salcher M."/>
            <person name="Ghai R."/>
            <person name="Kavagutti S V."/>
        </authorList>
    </citation>
    <scope>NUCLEOTIDE SEQUENCE</scope>
</reference>
<dbReference type="EMBL" id="CAEZYZ010000257">
    <property type="protein sequence ID" value="CAB4761420.1"/>
    <property type="molecule type" value="Genomic_DNA"/>
</dbReference>